<dbReference type="STRING" id="377629.TERTU_2212"/>
<dbReference type="Pfam" id="PF12833">
    <property type="entry name" value="HTH_18"/>
    <property type="match status" value="1"/>
</dbReference>
<sequence>MNAVIFNFHDIGLLLRAFECAMFGILLVTLRETKRNSNLLLAGFLLANACVAMQTLVLWGDAVKYQVFSINPNIVFLLGFTPFLPGPLLLLYTQSLVYSDFKFRPLYMLHIIPSVLAGFGLYFLYFSKTVADKKLIALDFKNYGNYEWHFNWLVHSEKYLLVAYGCSCIYTLLRYRTALKSSYSDLENIDFSWLLLLVGGFLVVWCCFLVSHLAGNMSYITLGRDIAIAGNYLMLTLITALVFYSLAFSDRFDGIASPTKNEPHASYSPQYVRAFVAQFEASKPYLNQRLTLEGLAADLGMHKRDVSGIINQHLDQNFHMFVNRYRIQAAKALLDNPEHRDTLISEISGLSGFNSKAAFNRFFKKFTGKTPTAYRLDH</sequence>
<keyword evidence="4" id="KW-0812">Transmembrane</keyword>
<organism evidence="6 7">
    <name type="scientific">Teredinibacter turnerae (strain ATCC 39867 / T7901)</name>
    <dbReference type="NCBI Taxonomy" id="377629"/>
    <lineage>
        <taxon>Bacteria</taxon>
        <taxon>Pseudomonadati</taxon>
        <taxon>Pseudomonadota</taxon>
        <taxon>Gammaproteobacteria</taxon>
        <taxon>Cellvibrionales</taxon>
        <taxon>Cellvibrionaceae</taxon>
        <taxon>Teredinibacter</taxon>
    </lineage>
</organism>
<dbReference type="GO" id="GO:0043565">
    <property type="term" value="F:sequence-specific DNA binding"/>
    <property type="evidence" value="ECO:0007669"/>
    <property type="project" value="InterPro"/>
</dbReference>
<dbReference type="InterPro" id="IPR009057">
    <property type="entry name" value="Homeodomain-like_sf"/>
</dbReference>
<evidence type="ECO:0000256" key="4">
    <source>
        <dbReference type="SAM" id="Phobius"/>
    </source>
</evidence>
<dbReference type="OrthoDB" id="6866685at2"/>
<accession>C5BJJ0</accession>
<protein>
    <submittedName>
        <fullName evidence="6">Transcriptional regulator, AraC family</fullName>
    </submittedName>
</protein>
<dbReference type="PANTHER" id="PTHR43280">
    <property type="entry name" value="ARAC-FAMILY TRANSCRIPTIONAL REGULATOR"/>
    <property type="match status" value="1"/>
</dbReference>
<dbReference type="AlphaFoldDB" id="C5BJJ0"/>
<proteinExistence type="predicted"/>
<dbReference type="RefSeq" id="WP_015819653.1">
    <property type="nucleotide sequence ID" value="NC_012997.1"/>
</dbReference>
<dbReference type="eggNOG" id="COG2207">
    <property type="taxonomic scope" value="Bacteria"/>
</dbReference>
<dbReference type="Proteomes" id="UP000009080">
    <property type="component" value="Chromosome"/>
</dbReference>
<dbReference type="InterPro" id="IPR018060">
    <property type="entry name" value="HTH_AraC"/>
</dbReference>
<dbReference type="KEGG" id="ttu:TERTU_2212"/>
<dbReference type="HOGENOM" id="CLU_041408_2_0_6"/>
<feature type="transmembrane region" description="Helical" evidence="4">
    <location>
        <begin position="74"/>
        <end position="93"/>
    </location>
</feature>
<evidence type="ECO:0000313" key="7">
    <source>
        <dbReference type="Proteomes" id="UP000009080"/>
    </source>
</evidence>
<evidence type="ECO:0000313" key="6">
    <source>
        <dbReference type="EMBL" id="ACR13539.1"/>
    </source>
</evidence>
<dbReference type="PANTHER" id="PTHR43280:SF29">
    <property type="entry name" value="ARAC-FAMILY TRANSCRIPTIONAL REGULATOR"/>
    <property type="match status" value="1"/>
</dbReference>
<feature type="transmembrane region" description="Helical" evidence="4">
    <location>
        <begin position="39"/>
        <end position="59"/>
    </location>
</feature>
<name>C5BJJ0_TERTT</name>
<dbReference type="SMART" id="SM00342">
    <property type="entry name" value="HTH_ARAC"/>
    <property type="match status" value="1"/>
</dbReference>
<gene>
    <name evidence="6" type="ordered locus">TERTU_2212</name>
</gene>
<feature type="transmembrane region" description="Helical" evidence="4">
    <location>
        <begin position="105"/>
        <end position="125"/>
    </location>
</feature>
<feature type="transmembrane region" description="Helical" evidence="4">
    <location>
        <begin position="226"/>
        <end position="247"/>
    </location>
</feature>
<evidence type="ECO:0000256" key="1">
    <source>
        <dbReference type="ARBA" id="ARBA00023015"/>
    </source>
</evidence>
<feature type="transmembrane region" description="Helical" evidence="4">
    <location>
        <begin position="191"/>
        <end position="214"/>
    </location>
</feature>
<feature type="transmembrane region" description="Helical" evidence="4">
    <location>
        <begin position="12"/>
        <end position="30"/>
    </location>
</feature>
<dbReference type="EMBL" id="CP001614">
    <property type="protein sequence ID" value="ACR13539.1"/>
    <property type="molecule type" value="Genomic_DNA"/>
</dbReference>
<feature type="domain" description="HTH araC/xylS-type" evidence="5">
    <location>
        <begin position="270"/>
        <end position="377"/>
    </location>
</feature>
<keyword evidence="3" id="KW-0804">Transcription</keyword>
<keyword evidence="1" id="KW-0805">Transcription regulation</keyword>
<dbReference type="GO" id="GO:0003700">
    <property type="term" value="F:DNA-binding transcription factor activity"/>
    <property type="evidence" value="ECO:0007669"/>
    <property type="project" value="InterPro"/>
</dbReference>
<keyword evidence="4" id="KW-0472">Membrane</keyword>
<reference evidence="6 7" key="1">
    <citation type="journal article" date="2009" name="PLoS ONE">
        <title>The complete genome of Teredinibacter turnerae T7901: an intracellular endosymbiont of marine wood-boring bivalves (shipworms).</title>
        <authorList>
            <person name="Yang J.C."/>
            <person name="Madupu R."/>
            <person name="Durkin A.S."/>
            <person name="Ekborg N.A."/>
            <person name="Pedamallu C.S."/>
            <person name="Hostetler J.B."/>
            <person name="Radune D."/>
            <person name="Toms B.S."/>
            <person name="Henrissat B."/>
            <person name="Coutinho P.M."/>
            <person name="Schwarz S."/>
            <person name="Field L."/>
            <person name="Trindade-Silva A.E."/>
            <person name="Soares C.A.G."/>
            <person name="Elshahawi S."/>
            <person name="Hanora A."/>
            <person name="Schmidt E.W."/>
            <person name="Haygood M.G."/>
            <person name="Posfai J."/>
            <person name="Benner J."/>
            <person name="Madinger C."/>
            <person name="Nove J."/>
            <person name="Anton B."/>
            <person name="Chaudhary K."/>
            <person name="Foster J."/>
            <person name="Holman A."/>
            <person name="Kumar S."/>
            <person name="Lessard P.A."/>
            <person name="Luyten Y.A."/>
            <person name="Slatko B."/>
            <person name="Wood N."/>
            <person name="Wu B."/>
            <person name="Teplitski M."/>
            <person name="Mougous J.D."/>
            <person name="Ward N."/>
            <person name="Eisen J.A."/>
            <person name="Badger J.H."/>
            <person name="Distel D.L."/>
        </authorList>
    </citation>
    <scope>NUCLEOTIDE SEQUENCE [LARGE SCALE GENOMIC DNA]</scope>
    <source>
        <strain evidence="7">ATCC 39867 / T7901</strain>
    </source>
</reference>
<dbReference type="PROSITE" id="PS01124">
    <property type="entry name" value="HTH_ARAC_FAMILY_2"/>
    <property type="match status" value="1"/>
</dbReference>
<keyword evidence="7" id="KW-1185">Reference proteome</keyword>
<dbReference type="Gene3D" id="1.10.10.60">
    <property type="entry name" value="Homeodomain-like"/>
    <property type="match status" value="1"/>
</dbReference>
<evidence type="ECO:0000259" key="5">
    <source>
        <dbReference type="PROSITE" id="PS01124"/>
    </source>
</evidence>
<evidence type="ECO:0000256" key="3">
    <source>
        <dbReference type="ARBA" id="ARBA00023163"/>
    </source>
</evidence>
<keyword evidence="4" id="KW-1133">Transmembrane helix</keyword>
<keyword evidence="2" id="KW-0238">DNA-binding</keyword>
<dbReference type="SUPFAM" id="SSF46689">
    <property type="entry name" value="Homeodomain-like"/>
    <property type="match status" value="1"/>
</dbReference>
<evidence type="ECO:0000256" key="2">
    <source>
        <dbReference type="ARBA" id="ARBA00023125"/>
    </source>
</evidence>